<evidence type="ECO:0000256" key="3">
    <source>
        <dbReference type="RuleBase" id="RU003476"/>
    </source>
</evidence>
<dbReference type="InterPro" id="IPR020476">
    <property type="entry name" value="Nudix_hydrolase"/>
</dbReference>
<keyword evidence="2 3" id="KW-0378">Hydrolase</keyword>
<dbReference type="SUPFAM" id="SSF55811">
    <property type="entry name" value="Nudix"/>
    <property type="match status" value="1"/>
</dbReference>
<dbReference type="SUPFAM" id="SSF54909">
    <property type="entry name" value="Dimeric alpha+beta barrel"/>
    <property type="match status" value="1"/>
</dbReference>
<dbReference type="InterPro" id="IPR015797">
    <property type="entry name" value="NUDIX_hydrolase-like_dom_sf"/>
</dbReference>
<reference evidence="5" key="1">
    <citation type="submission" date="2021-01" db="EMBL/GenBank/DDBJ databases">
        <title>Genomic Encyclopedia of Type Strains, Phase IV (KMG-IV): sequencing the most valuable type-strain genomes for metagenomic binning, comparative biology and taxonomic classification.</title>
        <authorList>
            <person name="Goeker M."/>
        </authorList>
    </citation>
    <scope>NUCLEOTIDE SEQUENCE</scope>
    <source>
        <strain evidence="5">DSM 21943</strain>
    </source>
</reference>
<name>A0ABS2SSI0_9BACI</name>
<evidence type="ECO:0000256" key="1">
    <source>
        <dbReference type="ARBA" id="ARBA00001946"/>
    </source>
</evidence>
<dbReference type="Gene3D" id="3.30.70.100">
    <property type="match status" value="1"/>
</dbReference>
<dbReference type="PANTHER" id="PTHR43046">
    <property type="entry name" value="GDP-MANNOSE MANNOSYL HYDROLASE"/>
    <property type="match status" value="1"/>
</dbReference>
<organism evidence="5 6">
    <name type="scientific">Shouchella xiaoxiensis</name>
    <dbReference type="NCBI Taxonomy" id="766895"/>
    <lineage>
        <taxon>Bacteria</taxon>
        <taxon>Bacillati</taxon>
        <taxon>Bacillota</taxon>
        <taxon>Bacilli</taxon>
        <taxon>Bacillales</taxon>
        <taxon>Bacillaceae</taxon>
        <taxon>Shouchella</taxon>
    </lineage>
</organism>
<evidence type="ECO:0000313" key="5">
    <source>
        <dbReference type="EMBL" id="MBM7837780.1"/>
    </source>
</evidence>
<evidence type="ECO:0000259" key="4">
    <source>
        <dbReference type="PROSITE" id="PS51462"/>
    </source>
</evidence>
<comment type="cofactor">
    <cofactor evidence="1">
        <name>Mg(2+)</name>
        <dbReference type="ChEBI" id="CHEBI:18420"/>
    </cofactor>
</comment>
<dbReference type="InterPro" id="IPR012577">
    <property type="entry name" value="NIPSNAP"/>
</dbReference>
<dbReference type="PROSITE" id="PS00893">
    <property type="entry name" value="NUDIX_BOX"/>
    <property type="match status" value="1"/>
</dbReference>
<protein>
    <submittedName>
        <fullName evidence="5">ADP-ribose pyrophosphatase YjhB (NUDIX family)</fullName>
    </submittedName>
</protein>
<dbReference type="InterPro" id="IPR020084">
    <property type="entry name" value="NUDIX_hydrolase_CS"/>
</dbReference>
<evidence type="ECO:0000256" key="2">
    <source>
        <dbReference type="ARBA" id="ARBA00022801"/>
    </source>
</evidence>
<gene>
    <name evidence="5" type="ORF">JOC54_001011</name>
</gene>
<accession>A0ABS2SSI0</accession>
<comment type="similarity">
    <text evidence="3">Belongs to the Nudix hydrolase family.</text>
</comment>
<dbReference type="InterPro" id="IPR000086">
    <property type="entry name" value="NUDIX_hydrolase_dom"/>
</dbReference>
<dbReference type="RefSeq" id="WP_204464833.1">
    <property type="nucleotide sequence ID" value="NZ_JAFBCV010000002.1"/>
</dbReference>
<feature type="domain" description="Nudix hydrolase" evidence="4">
    <location>
        <begin position="107"/>
        <end position="242"/>
    </location>
</feature>
<dbReference type="Pfam" id="PF00293">
    <property type="entry name" value="NUDIX"/>
    <property type="match status" value="1"/>
</dbReference>
<proteinExistence type="inferred from homology"/>
<sequence>MIYRRKTYKILPEMLEPFNLFFHTYLYPNQRQHGAKLIGRWTNDTHTEIVAIWSYTSKEHYESIETSIRASDLHKQAQKKRQELGPLFLESTQEFLTSTAPSSYHPPKQIVSVAGLITNDANETLLVRNLHRADTMEIPGGQVEEGETLEEAIHREILEETGVAVSLRGITGIYQNVTSGVICVVFRGDYLSGTLQPDGQETPEVVFQELSKDNVDKWITREQLKNRTLDAFTENYLPYEANRVRPYELLTRFEATKEYN</sequence>
<dbReference type="Proteomes" id="UP001179280">
    <property type="component" value="Unassembled WGS sequence"/>
</dbReference>
<dbReference type="EMBL" id="JAFBCV010000002">
    <property type="protein sequence ID" value="MBM7837780.1"/>
    <property type="molecule type" value="Genomic_DNA"/>
</dbReference>
<dbReference type="Pfam" id="PF07978">
    <property type="entry name" value="NIPSNAP"/>
    <property type="match status" value="1"/>
</dbReference>
<comment type="caution">
    <text evidence="5">The sequence shown here is derived from an EMBL/GenBank/DDBJ whole genome shotgun (WGS) entry which is preliminary data.</text>
</comment>
<evidence type="ECO:0000313" key="6">
    <source>
        <dbReference type="Proteomes" id="UP001179280"/>
    </source>
</evidence>
<dbReference type="Gene3D" id="3.90.79.10">
    <property type="entry name" value="Nucleoside Triphosphate Pyrophosphohydrolase"/>
    <property type="match status" value="1"/>
</dbReference>
<dbReference type="InterPro" id="IPR011008">
    <property type="entry name" value="Dimeric_a/b-barrel"/>
</dbReference>
<dbReference type="PROSITE" id="PS51462">
    <property type="entry name" value="NUDIX"/>
    <property type="match status" value="1"/>
</dbReference>
<keyword evidence="6" id="KW-1185">Reference proteome</keyword>
<dbReference type="PANTHER" id="PTHR43046:SF2">
    <property type="entry name" value="8-OXO-DGTP DIPHOSPHATASE-RELATED"/>
    <property type="match status" value="1"/>
</dbReference>
<dbReference type="PRINTS" id="PR00502">
    <property type="entry name" value="NUDIXFAMILY"/>
</dbReference>